<evidence type="ECO:0000313" key="3">
    <source>
        <dbReference type="Proteomes" id="UP001303407"/>
    </source>
</evidence>
<accession>A0ABY9Y688</accession>
<sequence>MKLLTLLLTMFVLQSCRCQKETSTMNDNSEQEKQTELLSGSYTISSIESNRNLPDNLNITFDQNTNKVSGFTACNRFFGTYTIEKNSISISNLATTKIYCKNVMDIEKHLLKALSNIKTYSIKNNQINLNNGDAILIEASKDSLDSIQPENNYLIEYSVSSRGFYKQITINKKNISILEQRAGTPTAFSLGEQNWKTLIKAISSINTKTIPNLEAPSKAFQYDGAAIARLKITDNGKTYQTQPFDHGNPPKEIANLVKEILSISENIE</sequence>
<dbReference type="InterPro" id="IPR038670">
    <property type="entry name" value="HslJ-like_sf"/>
</dbReference>
<dbReference type="Pfam" id="PF03724">
    <property type="entry name" value="META"/>
    <property type="match status" value="1"/>
</dbReference>
<keyword evidence="3" id="KW-1185">Reference proteome</keyword>
<evidence type="ECO:0000313" key="2">
    <source>
        <dbReference type="EMBL" id="WNH13765.1"/>
    </source>
</evidence>
<reference evidence="2 3" key="1">
    <citation type="submission" date="2023-09" db="EMBL/GenBank/DDBJ databases">
        <title>Thalassobella suaedae gen. nov., sp. nov., a marine bacterium of the family Flavobacteriaceae isolated from a halophyte Suaeda japonica.</title>
        <authorList>
            <person name="Lee S.Y."/>
            <person name="Hwang C.Y."/>
        </authorList>
    </citation>
    <scope>NUCLEOTIDE SEQUENCE [LARGE SCALE GENOMIC DNA]</scope>
    <source>
        <strain evidence="2 3">HL-DH10</strain>
    </source>
</reference>
<dbReference type="PANTHER" id="PTHR35535">
    <property type="entry name" value="HEAT SHOCK PROTEIN HSLJ"/>
    <property type="match status" value="1"/>
</dbReference>
<feature type="domain" description="DUF306" evidence="1">
    <location>
        <begin position="38"/>
        <end position="133"/>
    </location>
</feature>
<dbReference type="InterPro" id="IPR005184">
    <property type="entry name" value="DUF306_Meta_HslJ"/>
</dbReference>
<organism evidence="2 3">
    <name type="scientific">Thalassobellus suaedae</name>
    <dbReference type="NCBI Taxonomy" id="3074124"/>
    <lineage>
        <taxon>Bacteria</taxon>
        <taxon>Pseudomonadati</taxon>
        <taxon>Bacteroidota</taxon>
        <taxon>Flavobacteriia</taxon>
        <taxon>Flavobacteriales</taxon>
        <taxon>Flavobacteriaceae</taxon>
        <taxon>Thalassobellus</taxon>
    </lineage>
</organism>
<dbReference type="RefSeq" id="WP_415863745.1">
    <property type="nucleotide sequence ID" value="NZ_CP134536.1"/>
</dbReference>
<dbReference type="Gene3D" id="2.40.128.270">
    <property type="match status" value="1"/>
</dbReference>
<name>A0ABY9Y688_9FLAO</name>
<gene>
    <name evidence="2" type="ORF">RHP49_05785</name>
</gene>
<protein>
    <submittedName>
        <fullName evidence="2">META domain-containing protein</fullName>
    </submittedName>
</protein>
<dbReference type="EMBL" id="CP134536">
    <property type="protein sequence ID" value="WNH13765.1"/>
    <property type="molecule type" value="Genomic_DNA"/>
</dbReference>
<proteinExistence type="predicted"/>
<evidence type="ECO:0000259" key="1">
    <source>
        <dbReference type="Pfam" id="PF03724"/>
    </source>
</evidence>
<dbReference type="Proteomes" id="UP001303407">
    <property type="component" value="Chromosome"/>
</dbReference>
<dbReference type="PANTHER" id="PTHR35535:SF1">
    <property type="entry name" value="HEAT SHOCK PROTEIN HSLJ"/>
    <property type="match status" value="1"/>
</dbReference>
<dbReference type="InterPro" id="IPR053147">
    <property type="entry name" value="Hsp_HslJ-like"/>
</dbReference>
<dbReference type="PROSITE" id="PS51257">
    <property type="entry name" value="PROKAR_LIPOPROTEIN"/>
    <property type="match status" value="1"/>
</dbReference>